<accession>A0ACB9RXK9</accession>
<name>A0ACB9RXK9_9MYRT</name>
<protein>
    <submittedName>
        <fullName evidence="1">Uncharacterized protein</fullName>
    </submittedName>
</protein>
<organism evidence="1 2">
    <name type="scientific">Melastoma candidum</name>
    <dbReference type="NCBI Taxonomy" id="119954"/>
    <lineage>
        <taxon>Eukaryota</taxon>
        <taxon>Viridiplantae</taxon>
        <taxon>Streptophyta</taxon>
        <taxon>Embryophyta</taxon>
        <taxon>Tracheophyta</taxon>
        <taxon>Spermatophyta</taxon>
        <taxon>Magnoliopsida</taxon>
        <taxon>eudicotyledons</taxon>
        <taxon>Gunneridae</taxon>
        <taxon>Pentapetalae</taxon>
        <taxon>rosids</taxon>
        <taxon>malvids</taxon>
        <taxon>Myrtales</taxon>
        <taxon>Melastomataceae</taxon>
        <taxon>Melastomatoideae</taxon>
        <taxon>Melastomateae</taxon>
        <taxon>Melastoma</taxon>
    </lineage>
</organism>
<comment type="caution">
    <text evidence="1">The sequence shown here is derived from an EMBL/GenBank/DDBJ whole genome shotgun (WGS) entry which is preliminary data.</text>
</comment>
<proteinExistence type="predicted"/>
<dbReference type="EMBL" id="CM042882">
    <property type="protein sequence ID" value="KAI4383650.1"/>
    <property type="molecule type" value="Genomic_DNA"/>
</dbReference>
<keyword evidence="2" id="KW-1185">Reference proteome</keyword>
<reference evidence="2" key="1">
    <citation type="journal article" date="2023" name="Front. Plant Sci.">
        <title>Chromosomal-level genome assembly of Melastoma candidum provides insights into trichome evolution.</title>
        <authorList>
            <person name="Zhong Y."/>
            <person name="Wu W."/>
            <person name="Sun C."/>
            <person name="Zou P."/>
            <person name="Liu Y."/>
            <person name="Dai S."/>
            <person name="Zhou R."/>
        </authorList>
    </citation>
    <scope>NUCLEOTIDE SEQUENCE [LARGE SCALE GENOMIC DNA]</scope>
</reference>
<evidence type="ECO:0000313" key="1">
    <source>
        <dbReference type="EMBL" id="KAI4383650.1"/>
    </source>
</evidence>
<sequence length="724" mass="79344">MAAVPPSGDQTEASELLQKLSLDANHKLVDAPDHSKKSPGNQIGSVNAGNTPNVQIQPYERSLTPVLPDFRDPAYYVSNTFPSAPFYYGGVGQDWDEYSRYSNAEGVDMNSGFFGDNGSLMYHGYGYPPYGPYSPATSPVPTSDQLYGTQHYHYPSPYFQSLTPTSAPFSATPGAPTGEVTNSATSNQKPLAVDAVTTNSNGAVNVVKGNSRSTHSKSSNQNSSYNSMASSHGAVASGYQDPRFGFDGMLSPVPWLEAAVFADAPVGPMSSATISNQYPNSSNVHSRNQHFRSNSNYAGLPNSRPVSGVGATGGFANRMYPDKLYDHYGRCFRSGMGLGSHGFDTRSGGRAWLTMDKYKNRGQGYYGYNNDSVDGLNELNRGPRAKDPKNEKSSTLAVSAKGQSLPSNGTIQEGESKGSVVPEIDQYNKVDFPEEYTDAKFFVIKSYSEDDVHKSIKYNVWASTPSGNKKLDAAYHEAQEKPCGCPVFLFFSVNASGQFVGLAEMVGPVDFRKNVEYWQQDKWNGQFPVMWHIVKDVPNSLLKYITLENNENKPVTNSRDTQEVLLAQGLKMIKIFKEHAMKTCLLDDFEFYENRQKLVQEKKAKQLQLQKQVSEGNSPDDKGVSDVVLKFQKPLEETRDVSEVPADGTSAKIVDGPTTTNAVVSEKPAVDNDNKQTGCLKGILHGSLRIRGRWLATMLGDEIRFVILVRAGVELLLFQDILGE</sequence>
<evidence type="ECO:0000313" key="2">
    <source>
        <dbReference type="Proteomes" id="UP001057402"/>
    </source>
</evidence>
<gene>
    <name evidence="1" type="ORF">MLD38_009461</name>
</gene>
<dbReference type="Proteomes" id="UP001057402">
    <property type="component" value="Chromosome 3"/>
</dbReference>